<organism evidence="2 3">
    <name type="scientific">Methylobacterium oryzae</name>
    <dbReference type="NCBI Taxonomy" id="334852"/>
    <lineage>
        <taxon>Bacteria</taxon>
        <taxon>Pseudomonadati</taxon>
        <taxon>Pseudomonadota</taxon>
        <taxon>Alphaproteobacteria</taxon>
        <taxon>Hyphomicrobiales</taxon>
        <taxon>Methylobacteriaceae</taxon>
        <taxon>Methylobacterium</taxon>
    </lineage>
</organism>
<dbReference type="EMBL" id="MLCA01000013">
    <property type="protein sequence ID" value="MEE7493285.1"/>
    <property type="molecule type" value="Genomic_DNA"/>
</dbReference>
<dbReference type="Pfam" id="PF00535">
    <property type="entry name" value="Glycos_transf_2"/>
    <property type="match status" value="1"/>
</dbReference>
<dbReference type="CDD" id="cd04186">
    <property type="entry name" value="GT_2_like_c"/>
    <property type="match status" value="1"/>
</dbReference>
<dbReference type="RefSeq" id="WP_331303524.1">
    <property type="nucleotide sequence ID" value="NZ_MLCA01000013.1"/>
</dbReference>
<evidence type="ECO:0000313" key="3">
    <source>
        <dbReference type="Proteomes" id="UP001355206"/>
    </source>
</evidence>
<dbReference type="InterPro" id="IPR029044">
    <property type="entry name" value="Nucleotide-diphossugar_trans"/>
</dbReference>
<sequence>MKKIEAVDPHYGRLAAIAEARLIGNAIARNGLRIAFPPVAVPDVSIVIVSLNARDLLTLTLYRLATQQAFAGASFEVIVVDNASDAETLTVLDLLDGATVIRNAENVGYGPACNQGAGAARGRYLLFLNPDVELMPGAIGALVSPFSDATVGIVGAHLVFPGGYLQESGAFFRDDAQITHPYLRGNTNPLLAESTFQREVGYVSGAVLMVERALFEDLGGFDDLFAPAYFEDTDLCVRCHQAGRRVIYQPRASAIHFENATTPVRADVEALIDRNRVRFLERHRSWLFPHAGPHFGDRTHNDWALKVLYIDDGVPHIDLGAGMPRANFIVATMARLGYQVTVYPVYRADPEIAQRYRDLPDTVEILDAEEGMGLARLIDERQDHYDVLWVSRPHNIDLVCQIFQNRDMALRDFARSRVIFDSEALFCLRAFLEETLQDGYGFGARLAASARRETRNFAQADHVVCVSEAEARLLQFHGVPNTTVLGHAFASQAEITVDLDSRKGFVFIGSLEHENSPNVDSLIWFLETVWPDVHRALPCVPFIIIGQVAPDLRARLSAPNVTVMGRVPDPTPLLDRARVFVAPTRFAAGMPHKVHAAVAQGLPCLVTPILAEQLGWPEGSGYLTRDWRDPKAFIAGLIRLHEDVETWRRLQRAGLAQVAQDCSPLAYAEKLRSLCEAPVFA</sequence>
<accession>A0ABU7TTQ6</accession>
<dbReference type="SUPFAM" id="SSF53448">
    <property type="entry name" value="Nucleotide-diphospho-sugar transferases"/>
    <property type="match status" value="1"/>
</dbReference>
<evidence type="ECO:0000313" key="2">
    <source>
        <dbReference type="EMBL" id="MEE7493285.1"/>
    </source>
</evidence>
<feature type="domain" description="Glycosyltransferase 2-like" evidence="1">
    <location>
        <begin position="45"/>
        <end position="161"/>
    </location>
</feature>
<comment type="caution">
    <text evidence="2">The sequence shown here is derived from an EMBL/GenBank/DDBJ whole genome shotgun (WGS) entry which is preliminary data.</text>
</comment>
<proteinExistence type="predicted"/>
<dbReference type="Pfam" id="PF13692">
    <property type="entry name" value="Glyco_trans_1_4"/>
    <property type="match status" value="1"/>
</dbReference>
<evidence type="ECO:0000259" key="1">
    <source>
        <dbReference type="Pfam" id="PF00535"/>
    </source>
</evidence>
<reference evidence="2 3" key="1">
    <citation type="journal article" date="2012" name="Genet. Mol. Biol.">
        <title>Analysis of 16S rRNA and mxaF genes revealing insights into Methylobacterium niche-specific plant association.</title>
        <authorList>
            <person name="Dourado M.N."/>
            <person name="Andreote F.D."/>
            <person name="Dini-Andreote F."/>
            <person name="Conti R."/>
            <person name="Araujo J.M."/>
            <person name="Araujo W.L."/>
        </authorList>
    </citation>
    <scope>NUCLEOTIDE SEQUENCE [LARGE SCALE GENOMIC DNA]</scope>
    <source>
        <strain evidence="2 3">TC3-10</strain>
    </source>
</reference>
<name>A0ABU7TTQ6_9HYPH</name>
<dbReference type="PANTHER" id="PTHR43179">
    <property type="entry name" value="RHAMNOSYLTRANSFERASE WBBL"/>
    <property type="match status" value="1"/>
</dbReference>
<protein>
    <submittedName>
        <fullName evidence="2">Glycosyl transferase</fullName>
    </submittedName>
</protein>
<dbReference type="Gene3D" id="3.40.50.2000">
    <property type="entry name" value="Glycogen Phosphorylase B"/>
    <property type="match status" value="1"/>
</dbReference>
<gene>
    <name evidence="2" type="ORF">MOTC310_23625</name>
</gene>
<dbReference type="InterPro" id="IPR001173">
    <property type="entry name" value="Glyco_trans_2-like"/>
</dbReference>
<dbReference type="SUPFAM" id="SSF53756">
    <property type="entry name" value="UDP-Glycosyltransferase/glycogen phosphorylase"/>
    <property type="match status" value="1"/>
</dbReference>
<dbReference type="PANTHER" id="PTHR43179:SF7">
    <property type="entry name" value="RHAMNOSYLTRANSFERASE WBBL"/>
    <property type="match status" value="1"/>
</dbReference>
<dbReference type="Proteomes" id="UP001355206">
    <property type="component" value="Unassembled WGS sequence"/>
</dbReference>
<dbReference type="GO" id="GO:0016740">
    <property type="term" value="F:transferase activity"/>
    <property type="evidence" value="ECO:0007669"/>
    <property type="project" value="UniProtKB-KW"/>
</dbReference>
<dbReference type="CDD" id="cd03801">
    <property type="entry name" value="GT4_PimA-like"/>
    <property type="match status" value="1"/>
</dbReference>
<keyword evidence="3" id="KW-1185">Reference proteome</keyword>
<dbReference type="Gene3D" id="3.90.550.10">
    <property type="entry name" value="Spore Coat Polysaccharide Biosynthesis Protein SpsA, Chain A"/>
    <property type="match status" value="1"/>
</dbReference>
<keyword evidence="2" id="KW-0808">Transferase</keyword>